<dbReference type="SUPFAM" id="SSF56112">
    <property type="entry name" value="Protein kinase-like (PK-like)"/>
    <property type="match status" value="1"/>
</dbReference>
<feature type="non-terminal residue" evidence="6">
    <location>
        <position position="1"/>
    </location>
</feature>
<dbReference type="GO" id="GO:0004674">
    <property type="term" value="F:protein serine/threonine kinase activity"/>
    <property type="evidence" value="ECO:0007669"/>
    <property type="project" value="TreeGrafter"/>
</dbReference>
<dbReference type="Gene3D" id="3.30.200.20">
    <property type="entry name" value="Phosphorylase Kinase, domain 1"/>
    <property type="match status" value="1"/>
</dbReference>
<accession>A6DUM9</accession>
<evidence type="ECO:0000256" key="3">
    <source>
        <dbReference type="ARBA" id="ARBA00022777"/>
    </source>
</evidence>
<dbReference type="STRING" id="313628.LNTAR_25627"/>
<evidence type="ECO:0000313" key="6">
    <source>
        <dbReference type="EMBL" id="EDM24654.1"/>
    </source>
</evidence>
<dbReference type="Pfam" id="PF00069">
    <property type="entry name" value="Pkinase"/>
    <property type="match status" value="1"/>
</dbReference>
<dbReference type="PROSITE" id="PS50011">
    <property type="entry name" value="PROTEIN_KINASE_DOM"/>
    <property type="match status" value="1"/>
</dbReference>
<evidence type="ECO:0000256" key="1">
    <source>
        <dbReference type="ARBA" id="ARBA00022679"/>
    </source>
</evidence>
<organism evidence="6 7">
    <name type="scientific">Lentisphaera araneosa HTCC2155</name>
    <dbReference type="NCBI Taxonomy" id="313628"/>
    <lineage>
        <taxon>Bacteria</taxon>
        <taxon>Pseudomonadati</taxon>
        <taxon>Lentisphaerota</taxon>
        <taxon>Lentisphaeria</taxon>
        <taxon>Lentisphaerales</taxon>
        <taxon>Lentisphaeraceae</taxon>
        <taxon>Lentisphaera</taxon>
    </lineage>
</organism>
<dbReference type="eggNOG" id="COG0515">
    <property type="taxonomic scope" value="Bacteria"/>
</dbReference>
<evidence type="ECO:0000256" key="2">
    <source>
        <dbReference type="ARBA" id="ARBA00022741"/>
    </source>
</evidence>
<dbReference type="Proteomes" id="UP000004947">
    <property type="component" value="Unassembled WGS sequence"/>
</dbReference>
<dbReference type="GO" id="GO:0005524">
    <property type="term" value="F:ATP binding"/>
    <property type="evidence" value="ECO:0007669"/>
    <property type="project" value="UniProtKB-KW"/>
</dbReference>
<gene>
    <name evidence="6" type="ORF">LNTAR_25627</name>
</gene>
<proteinExistence type="predicted"/>
<dbReference type="SMART" id="SM00220">
    <property type="entry name" value="S_TKc"/>
    <property type="match status" value="1"/>
</dbReference>
<keyword evidence="4" id="KW-0067">ATP-binding</keyword>
<sequence length="188" mass="21268">SIKRAFDLSTSRYIAFAERGKPNDKHLYEVFLREARLTALLEHPNIISIHDVGLNDLGQPYFTMDLKEGDSLGEIFKNLNTKDEEYLETYSLHELLMIFVKICEAISYAHSKNIIHLDLKPDNIQVGHFGEVLVCDWGLGKILNNTEIVGVEETLLEVDLLNHISSKNKVVGTPGYMSPEQINLNGDI</sequence>
<evidence type="ECO:0000313" key="7">
    <source>
        <dbReference type="Proteomes" id="UP000004947"/>
    </source>
</evidence>
<keyword evidence="7" id="KW-1185">Reference proteome</keyword>
<dbReference type="EMBL" id="ABCK01000077">
    <property type="protein sequence ID" value="EDM24654.1"/>
    <property type="molecule type" value="Genomic_DNA"/>
</dbReference>
<dbReference type="PANTHER" id="PTHR43289:SF6">
    <property type="entry name" value="SERINE_THREONINE-PROTEIN KINASE NEKL-3"/>
    <property type="match status" value="1"/>
</dbReference>
<dbReference type="Gene3D" id="1.10.510.10">
    <property type="entry name" value="Transferase(Phosphotransferase) domain 1"/>
    <property type="match status" value="1"/>
</dbReference>
<dbReference type="InterPro" id="IPR011009">
    <property type="entry name" value="Kinase-like_dom_sf"/>
</dbReference>
<name>A6DUM9_9BACT</name>
<feature type="domain" description="Protein kinase" evidence="5">
    <location>
        <begin position="1"/>
        <end position="188"/>
    </location>
</feature>
<comment type="caution">
    <text evidence="6">The sequence shown here is derived from an EMBL/GenBank/DDBJ whole genome shotgun (WGS) entry which is preliminary data.</text>
</comment>
<dbReference type="RefSeq" id="WP_007281510.1">
    <property type="nucleotide sequence ID" value="NZ_ABCK01000077.1"/>
</dbReference>
<evidence type="ECO:0000256" key="4">
    <source>
        <dbReference type="ARBA" id="ARBA00022840"/>
    </source>
</evidence>
<evidence type="ECO:0000259" key="5">
    <source>
        <dbReference type="PROSITE" id="PS50011"/>
    </source>
</evidence>
<keyword evidence="2" id="KW-0547">Nucleotide-binding</keyword>
<reference evidence="6 7" key="1">
    <citation type="journal article" date="2010" name="J. Bacteriol.">
        <title>Genome sequence of Lentisphaera araneosa HTCC2155T, the type species of the order Lentisphaerales in the phylum Lentisphaerae.</title>
        <authorList>
            <person name="Thrash J.C."/>
            <person name="Cho J.C."/>
            <person name="Vergin K.L."/>
            <person name="Morris R.M."/>
            <person name="Giovannoni S.J."/>
        </authorList>
    </citation>
    <scope>NUCLEOTIDE SEQUENCE [LARGE SCALE GENOMIC DNA]</scope>
    <source>
        <strain evidence="6 7">HTCC2155</strain>
    </source>
</reference>
<keyword evidence="3 6" id="KW-0418">Kinase</keyword>
<dbReference type="InterPro" id="IPR000719">
    <property type="entry name" value="Prot_kinase_dom"/>
</dbReference>
<dbReference type="OrthoDB" id="9788659at2"/>
<dbReference type="AlphaFoldDB" id="A6DUM9"/>
<protein>
    <submittedName>
        <fullName evidence="6">Probable serine/threonine-protein kinase pknB</fullName>
    </submittedName>
</protein>
<dbReference type="PANTHER" id="PTHR43289">
    <property type="entry name" value="MITOGEN-ACTIVATED PROTEIN KINASE KINASE KINASE 20-RELATED"/>
    <property type="match status" value="1"/>
</dbReference>
<keyword evidence="1" id="KW-0808">Transferase</keyword>